<evidence type="ECO:0000256" key="1">
    <source>
        <dbReference type="ARBA" id="ARBA00000553"/>
    </source>
</evidence>
<keyword evidence="6" id="KW-0378">Hydrolase</keyword>
<dbReference type="InterPro" id="IPR003730">
    <property type="entry name" value="Cu_polyphenol_OxRdtase"/>
</dbReference>
<dbReference type="CDD" id="cd16833">
    <property type="entry name" value="YfiH"/>
    <property type="match status" value="1"/>
</dbReference>
<evidence type="ECO:0000256" key="10">
    <source>
        <dbReference type="ARBA" id="ARBA00049893"/>
    </source>
</evidence>
<comment type="similarity">
    <text evidence="3">Belongs to the purine nucleoside phosphorylase YfiH/LACC1 family.</text>
</comment>
<dbReference type="RefSeq" id="WP_126465655.1">
    <property type="nucleotide sequence ID" value="NZ_LR134523.1"/>
</dbReference>
<gene>
    <name evidence="11" type="primary">yfiH</name>
    <name evidence="11" type="ORF">NCTC13079_01090</name>
</gene>
<evidence type="ECO:0000256" key="8">
    <source>
        <dbReference type="ARBA" id="ARBA00047989"/>
    </source>
</evidence>
<dbReference type="InterPro" id="IPR011324">
    <property type="entry name" value="Cytotoxic_necrot_fac-like_cat"/>
</dbReference>
<evidence type="ECO:0000256" key="9">
    <source>
        <dbReference type="ARBA" id="ARBA00048968"/>
    </source>
</evidence>
<dbReference type="GO" id="GO:0017061">
    <property type="term" value="F:S-methyl-5-thioadenosine phosphorylase activity"/>
    <property type="evidence" value="ECO:0007669"/>
    <property type="project" value="UniProtKB-EC"/>
</dbReference>
<proteinExistence type="inferred from homology"/>
<dbReference type="PANTHER" id="PTHR30616:SF2">
    <property type="entry name" value="PURINE NUCLEOSIDE PHOSPHORYLASE LACC1"/>
    <property type="match status" value="1"/>
</dbReference>
<dbReference type="Pfam" id="PF02578">
    <property type="entry name" value="Cu-oxidase_4"/>
    <property type="match status" value="1"/>
</dbReference>
<evidence type="ECO:0000256" key="3">
    <source>
        <dbReference type="ARBA" id="ARBA00007353"/>
    </source>
</evidence>
<dbReference type="SUPFAM" id="SSF64438">
    <property type="entry name" value="CNF1/YfiH-like putative cysteine hydrolases"/>
    <property type="match status" value="1"/>
</dbReference>
<accession>A0A3S5BWD6</accession>
<evidence type="ECO:0000256" key="5">
    <source>
        <dbReference type="ARBA" id="ARBA00022723"/>
    </source>
</evidence>
<dbReference type="AlphaFoldDB" id="A0A3S5BWD6"/>
<dbReference type="InterPro" id="IPR038371">
    <property type="entry name" value="Cu_polyphenol_OxRdtase_sf"/>
</dbReference>
<dbReference type="GO" id="GO:0005507">
    <property type="term" value="F:copper ion binding"/>
    <property type="evidence" value="ECO:0007669"/>
    <property type="project" value="TreeGrafter"/>
</dbReference>
<evidence type="ECO:0000313" key="12">
    <source>
        <dbReference type="Proteomes" id="UP000269544"/>
    </source>
</evidence>
<keyword evidence="12" id="KW-1185">Reference proteome</keyword>
<dbReference type="OrthoDB" id="4279at2"/>
<dbReference type="KEGG" id="piv:NCTC13079_01090"/>
<keyword evidence="4" id="KW-0808">Transferase</keyword>
<keyword evidence="5" id="KW-0479">Metal-binding</keyword>
<dbReference type="Proteomes" id="UP000269544">
    <property type="component" value="Chromosome"/>
</dbReference>
<evidence type="ECO:0000256" key="6">
    <source>
        <dbReference type="ARBA" id="ARBA00022801"/>
    </source>
</evidence>
<evidence type="ECO:0000256" key="2">
    <source>
        <dbReference type="ARBA" id="ARBA00003215"/>
    </source>
</evidence>
<dbReference type="PANTHER" id="PTHR30616">
    <property type="entry name" value="UNCHARACTERIZED PROTEIN YFIH"/>
    <property type="match status" value="1"/>
</dbReference>
<dbReference type="GO" id="GO:0016787">
    <property type="term" value="F:hydrolase activity"/>
    <property type="evidence" value="ECO:0007669"/>
    <property type="project" value="UniProtKB-KW"/>
</dbReference>
<sequence length="240" mass="26816">MFILQCAGIRFGVSQKPYNFRATEGNAPASAAHRFLSEIGATADSVWFMDQTHSDHVRIVPTHHARPYYGEYIVADCDALITDKKHIALVSRVADCTPILLYDPVQQVQACIHSGWRPTLARIAKKAAAALRTHYGTEPSDLYAFIGPTIGKDSFQVGNEVSALWRDAFDFAESVITYDDPEHDYIDIRETNRRILLEAGVLPARIAIDPADTMTDRRYHSYRNRTGDDYGTNALVSVLV</sequence>
<reference evidence="11 12" key="1">
    <citation type="submission" date="2018-12" db="EMBL/GenBank/DDBJ databases">
        <authorList>
            <consortium name="Pathogen Informatics"/>
        </authorList>
    </citation>
    <scope>NUCLEOTIDE SEQUENCE [LARGE SCALE GENOMIC DNA]</scope>
    <source>
        <strain evidence="11 12">NCTC13079</strain>
    </source>
</reference>
<evidence type="ECO:0000313" key="11">
    <source>
        <dbReference type="EMBL" id="VEJ35902.1"/>
    </source>
</evidence>
<evidence type="ECO:0000256" key="7">
    <source>
        <dbReference type="ARBA" id="ARBA00022833"/>
    </source>
</evidence>
<dbReference type="Gene3D" id="3.60.140.10">
    <property type="entry name" value="CNF1/YfiH-like putative cysteine hydrolases"/>
    <property type="match status" value="1"/>
</dbReference>
<dbReference type="EMBL" id="LR134523">
    <property type="protein sequence ID" value="VEJ35902.1"/>
    <property type="molecule type" value="Genomic_DNA"/>
</dbReference>
<name>A0A3S5BWD6_9FIRM</name>
<protein>
    <submittedName>
        <fullName evidence="11">Laccase domain protein yfiH</fullName>
    </submittedName>
</protein>
<comment type="catalytic activity">
    <reaction evidence="9">
        <text>adenosine + phosphate = alpha-D-ribose 1-phosphate + adenine</text>
        <dbReference type="Rhea" id="RHEA:27642"/>
        <dbReference type="ChEBI" id="CHEBI:16335"/>
        <dbReference type="ChEBI" id="CHEBI:16708"/>
        <dbReference type="ChEBI" id="CHEBI:43474"/>
        <dbReference type="ChEBI" id="CHEBI:57720"/>
        <dbReference type="EC" id="2.4.2.1"/>
    </reaction>
    <physiologicalReaction direction="left-to-right" evidence="9">
        <dbReference type="Rhea" id="RHEA:27643"/>
    </physiologicalReaction>
</comment>
<comment type="catalytic activity">
    <reaction evidence="10">
        <text>S-methyl-5'-thioadenosine + phosphate = 5-(methylsulfanyl)-alpha-D-ribose 1-phosphate + adenine</text>
        <dbReference type="Rhea" id="RHEA:11852"/>
        <dbReference type="ChEBI" id="CHEBI:16708"/>
        <dbReference type="ChEBI" id="CHEBI:17509"/>
        <dbReference type="ChEBI" id="CHEBI:43474"/>
        <dbReference type="ChEBI" id="CHEBI:58533"/>
        <dbReference type="EC" id="2.4.2.28"/>
    </reaction>
    <physiologicalReaction direction="left-to-right" evidence="10">
        <dbReference type="Rhea" id="RHEA:11853"/>
    </physiologicalReaction>
</comment>
<comment type="catalytic activity">
    <reaction evidence="8">
        <text>adenosine + H2O + H(+) = inosine + NH4(+)</text>
        <dbReference type="Rhea" id="RHEA:24408"/>
        <dbReference type="ChEBI" id="CHEBI:15377"/>
        <dbReference type="ChEBI" id="CHEBI:15378"/>
        <dbReference type="ChEBI" id="CHEBI:16335"/>
        <dbReference type="ChEBI" id="CHEBI:17596"/>
        <dbReference type="ChEBI" id="CHEBI:28938"/>
        <dbReference type="EC" id="3.5.4.4"/>
    </reaction>
    <physiologicalReaction direction="left-to-right" evidence="8">
        <dbReference type="Rhea" id="RHEA:24409"/>
    </physiologicalReaction>
</comment>
<keyword evidence="7" id="KW-0862">Zinc</keyword>
<comment type="catalytic activity">
    <reaction evidence="1">
        <text>inosine + phosphate = alpha-D-ribose 1-phosphate + hypoxanthine</text>
        <dbReference type="Rhea" id="RHEA:27646"/>
        <dbReference type="ChEBI" id="CHEBI:17368"/>
        <dbReference type="ChEBI" id="CHEBI:17596"/>
        <dbReference type="ChEBI" id="CHEBI:43474"/>
        <dbReference type="ChEBI" id="CHEBI:57720"/>
        <dbReference type="EC" id="2.4.2.1"/>
    </reaction>
    <physiologicalReaction direction="left-to-right" evidence="1">
        <dbReference type="Rhea" id="RHEA:27647"/>
    </physiologicalReaction>
</comment>
<comment type="function">
    <text evidence="2">Purine nucleoside enzyme that catalyzes the phosphorolysis of adenosine and inosine nucleosides, yielding D-ribose 1-phosphate and the respective free bases, adenine and hypoxanthine. Also catalyzes the phosphorolysis of S-methyl-5'-thioadenosine into adenine and S-methyl-5-thio-alpha-D-ribose 1-phosphate. Also has adenosine deaminase activity.</text>
</comment>
<organism evidence="11 12">
    <name type="scientific">Aedoeadaptatus ivorii</name>
    <dbReference type="NCBI Taxonomy" id="54006"/>
    <lineage>
        <taxon>Bacteria</taxon>
        <taxon>Bacillati</taxon>
        <taxon>Bacillota</taxon>
        <taxon>Tissierellia</taxon>
        <taxon>Tissierellales</taxon>
        <taxon>Peptoniphilaceae</taxon>
        <taxon>Aedoeadaptatus</taxon>
    </lineage>
</organism>
<evidence type="ECO:0000256" key="4">
    <source>
        <dbReference type="ARBA" id="ARBA00022679"/>
    </source>
</evidence>